<reference evidence="1 2" key="1">
    <citation type="submission" date="2012-10" db="EMBL/GenBank/DDBJ databases">
        <authorList>
            <person name="Zafar N."/>
            <person name="Inman J."/>
            <person name="Hall N."/>
            <person name="Lorenzi H."/>
            <person name="Caler E."/>
        </authorList>
    </citation>
    <scope>NUCLEOTIDE SEQUENCE [LARGE SCALE GENOMIC DNA]</scope>
    <source>
        <strain evidence="1 2">IP1</strain>
    </source>
</reference>
<dbReference type="GeneID" id="14891307"/>
<gene>
    <name evidence="1" type="ORF">EIN_123250</name>
</gene>
<accession>A0A0A1UG51</accession>
<dbReference type="EMBL" id="KB206380">
    <property type="protein sequence ID" value="ELP92344.1"/>
    <property type="molecule type" value="Genomic_DNA"/>
</dbReference>
<dbReference type="VEuPathDB" id="AmoebaDB:EIN_123250"/>
<dbReference type="KEGG" id="eiv:EIN_123250"/>
<proteinExistence type="predicted"/>
<feature type="non-terminal residue" evidence="1">
    <location>
        <position position="11"/>
    </location>
</feature>
<feature type="non-terminal residue" evidence="1">
    <location>
        <position position="1"/>
    </location>
</feature>
<keyword evidence="2" id="KW-1185">Reference proteome</keyword>
<dbReference type="Proteomes" id="UP000014680">
    <property type="component" value="Unassembled WGS sequence"/>
</dbReference>
<evidence type="ECO:0000313" key="1">
    <source>
        <dbReference type="EMBL" id="ELP92344.1"/>
    </source>
</evidence>
<name>A0A0A1UG51_ENTIV</name>
<protein>
    <submittedName>
        <fullName evidence="1">Uncharacterized protein</fullName>
    </submittedName>
</protein>
<sequence>LFVHYLQFAMS</sequence>
<organism evidence="1 2">
    <name type="scientific">Entamoeba invadens IP1</name>
    <dbReference type="NCBI Taxonomy" id="370355"/>
    <lineage>
        <taxon>Eukaryota</taxon>
        <taxon>Amoebozoa</taxon>
        <taxon>Evosea</taxon>
        <taxon>Archamoebae</taxon>
        <taxon>Mastigamoebida</taxon>
        <taxon>Entamoebidae</taxon>
        <taxon>Entamoeba</taxon>
    </lineage>
</organism>
<evidence type="ECO:0000313" key="2">
    <source>
        <dbReference type="Proteomes" id="UP000014680"/>
    </source>
</evidence>
<dbReference type="RefSeq" id="XP_004259115.1">
    <property type="nucleotide sequence ID" value="XM_004259067.1"/>
</dbReference>